<dbReference type="OrthoDB" id="8795346at2"/>
<dbReference type="InterPro" id="IPR051471">
    <property type="entry name" value="Bacterial_PTS_sugar_comp"/>
</dbReference>
<dbReference type="PANTHER" id="PTHR33799:SF1">
    <property type="entry name" value="PTS SYSTEM MANNOSE-SPECIFIC EIIAB COMPONENT-RELATED"/>
    <property type="match status" value="1"/>
</dbReference>
<sequence>MNGIVIIAHAPLASALKTCVAHVFPDRAQGVLALDVQADATAESSLSLAREAVANLGGTPLLLLSDVLGATPCNVATQLLRIVHAQGAGQARLLAGVNLPMLWRAVNYQQEPLDALVARALQSGSQGVQEVVV</sequence>
<dbReference type="STRING" id="1458275.AZ34_00570"/>
<reference evidence="3 4" key="1">
    <citation type="submission" date="2014-02" db="EMBL/GenBank/DDBJ databases">
        <title>Draft Genome of Hylemonella gracilis isolated from the Niagara River.</title>
        <authorList>
            <person name="Pawlowski D.R."/>
            <person name="Koudelka G.B."/>
        </authorList>
    </citation>
    <scope>NUCLEOTIDE SEQUENCE [LARGE SCALE GENOMIC DNA]</scope>
    <source>
        <strain evidence="3 4">Niagara R</strain>
    </source>
</reference>
<dbReference type="eggNOG" id="COG2893">
    <property type="taxonomic scope" value="Bacteria"/>
</dbReference>
<dbReference type="SUPFAM" id="SSF53062">
    <property type="entry name" value="PTS system fructose IIA component-like"/>
    <property type="match status" value="1"/>
</dbReference>
<dbReference type="InterPro" id="IPR004701">
    <property type="entry name" value="PTS_EIIA_man-typ"/>
</dbReference>
<evidence type="ECO:0000256" key="1">
    <source>
        <dbReference type="ARBA" id="ARBA00022679"/>
    </source>
</evidence>
<evidence type="ECO:0000313" key="3">
    <source>
        <dbReference type="EMBL" id="EYC49703.1"/>
    </source>
</evidence>
<dbReference type="EMBL" id="JEMG01000001">
    <property type="protein sequence ID" value="EYC49703.1"/>
    <property type="molecule type" value="Genomic_DNA"/>
</dbReference>
<organism evidence="3 4">
    <name type="scientific">Hylemonella gracilis str. Niagara R</name>
    <dbReference type="NCBI Taxonomy" id="1458275"/>
    <lineage>
        <taxon>Bacteria</taxon>
        <taxon>Pseudomonadati</taxon>
        <taxon>Pseudomonadota</taxon>
        <taxon>Betaproteobacteria</taxon>
        <taxon>Burkholderiales</taxon>
        <taxon>Comamonadaceae</taxon>
        <taxon>Hylemonella</taxon>
    </lineage>
</organism>
<dbReference type="Proteomes" id="UP000023268">
    <property type="component" value="Unassembled WGS sequence"/>
</dbReference>
<accession>A0A016XEQ2</accession>
<proteinExistence type="predicted"/>
<dbReference type="GO" id="GO:0016020">
    <property type="term" value="C:membrane"/>
    <property type="evidence" value="ECO:0007669"/>
    <property type="project" value="InterPro"/>
</dbReference>
<dbReference type="PROSITE" id="PS51096">
    <property type="entry name" value="PTS_EIIA_TYPE_4"/>
    <property type="match status" value="1"/>
</dbReference>
<dbReference type="AlphaFoldDB" id="A0A016XEQ2"/>
<dbReference type="Gene3D" id="3.40.50.510">
    <property type="entry name" value="Phosphotransferase system, mannose-type IIA component"/>
    <property type="match status" value="1"/>
</dbReference>
<feature type="domain" description="PTS EIIA type-4" evidence="2">
    <location>
        <begin position="1"/>
        <end position="128"/>
    </location>
</feature>
<dbReference type="GO" id="GO:0016740">
    <property type="term" value="F:transferase activity"/>
    <property type="evidence" value="ECO:0007669"/>
    <property type="project" value="UniProtKB-KW"/>
</dbReference>
<keyword evidence="1" id="KW-0808">Transferase</keyword>
<dbReference type="Pfam" id="PF03610">
    <property type="entry name" value="EIIA-man"/>
    <property type="match status" value="1"/>
</dbReference>
<dbReference type="PANTHER" id="PTHR33799">
    <property type="entry name" value="PTS PERMEASE-RELATED-RELATED"/>
    <property type="match status" value="1"/>
</dbReference>
<evidence type="ECO:0000313" key="4">
    <source>
        <dbReference type="Proteomes" id="UP000023268"/>
    </source>
</evidence>
<comment type="caution">
    <text evidence="3">The sequence shown here is derived from an EMBL/GenBank/DDBJ whole genome shotgun (WGS) entry which is preliminary data.</text>
</comment>
<gene>
    <name evidence="3" type="ORF">AZ34_00570</name>
</gene>
<protein>
    <submittedName>
        <fullName evidence="3">PTS fructose transporter subunit IIA</fullName>
    </submittedName>
</protein>
<dbReference type="InterPro" id="IPR036662">
    <property type="entry name" value="PTS_EIIA_man-typ_sf"/>
</dbReference>
<dbReference type="GO" id="GO:0009401">
    <property type="term" value="P:phosphoenolpyruvate-dependent sugar phosphotransferase system"/>
    <property type="evidence" value="ECO:0007669"/>
    <property type="project" value="InterPro"/>
</dbReference>
<name>A0A016XEQ2_9BURK</name>
<evidence type="ECO:0000259" key="2">
    <source>
        <dbReference type="PROSITE" id="PS51096"/>
    </source>
</evidence>